<keyword evidence="1" id="KW-0489">Methyltransferase</keyword>
<reference evidence="1 2" key="2">
    <citation type="journal article" date="2011" name="PLoS Genet.">
        <title>Parallel evolution of a type IV secretion system in radiating lineages of the host-restricted bacterial pathogen Bartonella.</title>
        <authorList>
            <person name="Engel P."/>
            <person name="Salzburger W."/>
            <person name="Liesch M."/>
            <person name="Chang C.C."/>
            <person name="Maruyama S."/>
            <person name="Lanz C."/>
            <person name="Calteau A."/>
            <person name="Lajus A."/>
            <person name="Medigue C."/>
            <person name="Schuster S.C."/>
            <person name="Dehio C."/>
        </authorList>
    </citation>
    <scope>NUCLEOTIDE SEQUENCE [LARGE SCALE GENOMIC DNA]</scope>
    <source>
        <strain evidence="2">CIP 104772 / 73</strain>
    </source>
</reference>
<sequence length="46" mass="5307">MSYFQKSDRKLADIPNPEELYYITEMKFASKNKIKDKSTGFTAAIS</sequence>
<evidence type="ECO:0000313" key="1">
    <source>
        <dbReference type="EMBL" id="CBI76765.1"/>
    </source>
</evidence>
<keyword evidence="1" id="KW-0808">Transferase</keyword>
<organism evidence="1 2">
    <name type="scientific">Bartonella clarridgeiae (strain CCUG 45776 / CIP 104772 / 73)</name>
    <dbReference type="NCBI Taxonomy" id="696125"/>
    <lineage>
        <taxon>Bacteria</taxon>
        <taxon>Pseudomonadati</taxon>
        <taxon>Pseudomonadota</taxon>
        <taxon>Alphaproteobacteria</taxon>
        <taxon>Hyphomicrobiales</taxon>
        <taxon>Bartonellaceae</taxon>
        <taxon>Bartonella</taxon>
    </lineage>
</organism>
<keyword evidence="1" id="KW-0547">Nucleotide-binding</keyword>
<dbReference type="GO" id="GO:0032259">
    <property type="term" value="P:methylation"/>
    <property type="evidence" value="ECO:0007669"/>
    <property type="project" value="UniProtKB-KW"/>
</dbReference>
<dbReference type="GO" id="GO:0008168">
    <property type="term" value="F:methyltransferase activity"/>
    <property type="evidence" value="ECO:0007669"/>
    <property type="project" value="UniProtKB-KW"/>
</dbReference>
<dbReference type="HOGENOM" id="CLU_3180594_0_0_5"/>
<dbReference type="EMBL" id="FN645454">
    <property type="protein sequence ID" value="CBI76765.1"/>
    <property type="molecule type" value="Genomic_DNA"/>
</dbReference>
<evidence type="ECO:0000313" key="2">
    <source>
        <dbReference type="Proteomes" id="UP000009101"/>
    </source>
</evidence>
<proteinExistence type="predicted"/>
<keyword evidence="2" id="KW-1185">Reference proteome</keyword>
<keyword evidence="1" id="KW-0347">Helicase</keyword>
<gene>
    <name evidence="1" type="ordered locus">BARCL_1084</name>
</gene>
<name>E6YIS7_BARC7</name>
<dbReference type="AlphaFoldDB" id="E6YIS7"/>
<accession>E6YIS7</accession>
<dbReference type="GO" id="GO:0004386">
    <property type="term" value="F:helicase activity"/>
    <property type="evidence" value="ECO:0007669"/>
    <property type="project" value="UniProtKB-KW"/>
</dbReference>
<protein>
    <submittedName>
        <fullName evidence="1">Helicase/methyltransferase</fullName>
    </submittedName>
</protein>
<dbReference type="Proteomes" id="UP000009101">
    <property type="component" value="Chromosome"/>
</dbReference>
<keyword evidence="1" id="KW-0067">ATP-binding</keyword>
<reference evidence="2" key="1">
    <citation type="submission" date="2009-11" db="EMBL/GenBank/DDBJ databases">
        <title>Genome sequencing of Bartonella species and comparative genomics.</title>
        <authorList>
            <person name="Engel P."/>
            <person name="Salzburger W."/>
            <person name="Marius L."/>
            <person name="Chao-Chin C."/>
            <person name="Soichi M."/>
            <person name="Christa L."/>
            <person name="Alexandra C."/>
            <person name="Aurelie L."/>
            <person name="Claudine M."/>
            <person name="Stephan S.C."/>
            <person name="Christoph D."/>
        </authorList>
    </citation>
    <scope>NUCLEOTIDE SEQUENCE [LARGE SCALE GENOMIC DNA]</scope>
    <source>
        <strain evidence="2">CIP 104772 / 73</strain>
    </source>
</reference>
<dbReference type="KEGG" id="bcd:BARCL_1084"/>
<keyword evidence="1" id="KW-0378">Hydrolase</keyword>